<reference evidence="3 4" key="1">
    <citation type="submission" date="2020-04" db="EMBL/GenBank/DDBJ databases">
        <authorList>
            <person name="De Canck E."/>
        </authorList>
    </citation>
    <scope>NUCLEOTIDE SEQUENCE [LARGE SCALE GENOMIC DNA]</scope>
    <source>
        <strain evidence="3 4">LMG 28138</strain>
    </source>
</reference>
<dbReference type="PANTHER" id="PTHR43433">
    <property type="entry name" value="HYDROLASE, ALPHA/BETA FOLD FAMILY PROTEIN"/>
    <property type="match status" value="1"/>
</dbReference>
<sequence>MNTITTKDGTQIFYKDWGSGRPIVFSHGWPLDADAWDAQMLFLGAQGFRVIAHDRRSHGRSSQTWSGNDMDTYADDLATLLDTLDITEAMLVGHSTGGGEVAHYIGRHGTRRVSKAVLIGAVPPIMLKTAANPGGLPIEVFEQIRAGVKADRSQYYKDLAMAFYSYNRPNAKISQGVIDAFWLQGMRGGIKGQYDCVKQFSEVDYTEDLKKFDVPTLILHGDDDQIVPIDDGGRLSAKIVKNATLKVYEGAPHGMCTTLADRVNADLLAFAKS</sequence>
<dbReference type="AlphaFoldDB" id="A0A6S7B7U1"/>
<dbReference type="Gene3D" id="3.40.50.1820">
    <property type="entry name" value="alpha/beta hydrolase"/>
    <property type="match status" value="1"/>
</dbReference>
<comment type="similarity">
    <text evidence="1">Belongs to the AB hydrolase superfamily. Bacterial non-heme haloperoxidase / perhydrolase family.</text>
</comment>
<dbReference type="InterPro" id="IPR050471">
    <property type="entry name" value="AB_hydrolase"/>
</dbReference>
<keyword evidence="3" id="KW-0575">Peroxidase</keyword>
<evidence type="ECO:0000256" key="1">
    <source>
        <dbReference type="ARBA" id="ARBA00038128"/>
    </source>
</evidence>
<dbReference type="EMBL" id="CADIKM010000012">
    <property type="protein sequence ID" value="CAB3790240.1"/>
    <property type="molecule type" value="Genomic_DNA"/>
</dbReference>
<dbReference type="PANTHER" id="PTHR43433:SF3">
    <property type="entry name" value="NON-HEME CHLOROPEROXIDASE"/>
    <property type="match status" value="1"/>
</dbReference>
<organism evidence="3 4">
    <name type="scientific">Pararobbsia alpina</name>
    <dbReference type="NCBI Taxonomy" id="621374"/>
    <lineage>
        <taxon>Bacteria</taxon>
        <taxon>Pseudomonadati</taxon>
        <taxon>Pseudomonadota</taxon>
        <taxon>Betaproteobacteria</taxon>
        <taxon>Burkholderiales</taxon>
        <taxon>Burkholderiaceae</taxon>
        <taxon>Pararobbsia</taxon>
    </lineage>
</organism>
<dbReference type="EC" id="1.11.1.10" evidence="3"/>
<dbReference type="InterPro" id="IPR029058">
    <property type="entry name" value="AB_hydrolase_fold"/>
</dbReference>
<evidence type="ECO:0000259" key="2">
    <source>
        <dbReference type="Pfam" id="PF00561"/>
    </source>
</evidence>
<dbReference type="FunFam" id="3.40.50.1820:FF:000205">
    <property type="entry name" value="Non-haem bromoperoxidase BPO-A2"/>
    <property type="match status" value="1"/>
</dbReference>
<dbReference type="Pfam" id="PF00561">
    <property type="entry name" value="Abhydrolase_1"/>
    <property type="match status" value="1"/>
</dbReference>
<keyword evidence="3" id="KW-0560">Oxidoreductase</keyword>
<dbReference type="PRINTS" id="PR00111">
    <property type="entry name" value="ABHYDROLASE"/>
</dbReference>
<dbReference type="Proteomes" id="UP000494115">
    <property type="component" value="Unassembled WGS sequence"/>
</dbReference>
<gene>
    <name evidence="3" type="primary">cpo_1</name>
    <name evidence="3" type="ORF">LMG28138_02948</name>
</gene>
<proteinExistence type="inferred from homology"/>
<name>A0A6S7B7U1_9BURK</name>
<accession>A0A6S7B7U1</accession>
<dbReference type="InterPro" id="IPR000073">
    <property type="entry name" value="AB_hydrolase_1"/>
</dbReference>
<feature type="domain" description="AB hydrolase-1" evidence="2">
    <location>
        <begin position="22"/>
        <end position="254"/>
    </location>
</feature>
<protein>
    <submittedName>
        <fullName evidence="3">Non-heme chloroperoxidase</fullName>
        <ecNumber evidence="3">1.11.1.10</ecNumber>
    </submittedName>
</protein>
<dbReference type="RefSeq" id="WP_175105493.1">
    <property type="nucleotide sequence ID" value="NZ_CADIKM010000012.1"/>
</dbReference>
<dbReference type="GO" id="GO:0016691">
    <property type="term" value="F:chloride peroxidase activity"/>
    <property type="evidence" value="ECO:0007669"/>
    <property type="project" value="UniProtKB-EC"/>
</dbReference>
<evidence type="ECO:0000313" key="3">
    <source>
        <dbReference type="EMBL" id="CAB3790240.1"/>
    </source>
</evidence>
<dbReference type="SUPFAM" id="SSF53474">
    <property type="entry name" value="alpha/beta-Hydrolases"/>
    <property type="match status" value="1"/>
</dbReference>
<evidence type="ECO:0000313" key="4">
    <source>
        <dbReference type="Proteomes" id="UP000494115"/>
    </source>
</evidence>
<keyword evidence="4" id="KW-1185">Reference proteome</keyword>